<dbReference type="UniPathway" id="UPA00148"/>
<organism evidence="11 12">
    <name type="scientific">Paenibacillus agaridevorans</name>
    <dbReference type="NCBI Taxonomy" id="171404"/>
    <lineage>
        <taxon>Bacteria</taxon>
        <taxon>Bacillati</taxon>
        <taxon>Bacillota</taxon>
        <taxon>Bacilli</taxon>
        <taxon>Bacillales</taxon>
        <taxon>Paenibacillaceae</taxon>
        <taxon>Paenibacillus</taxon>
    </lineage>
</organism>
<evidence type="ECO:0000256" key="2">
    <source>
        <dbReference type="ARBA" id="ARBA00003444"/>
    </source>
</evidence>
<dbReference type="NCBIfam" id="TIGR01140">
    <property type="entry name" value="L_thr_O3P_dcar"/>
    <property type="match status" value="1"/>
</dbReference>
<evidence type="ECO:0000256" key="7">
    <source>
        <dbReference type="ARBA" id="ARBA00023239"/>
    </source>
</evidence>
<dbReference type="InterPro" id="IPR015424">
    <property type="entry name" value="PyrdxlP-dep_Trfase"/>
</dbReference>
<dbReference type="CDD" id="cd00609">
    <property type="entry name" value="AAT_like"/>
    <property type="match status" value="1"/>
</dbReference>
<feature type="domain" description="Aminotransferase class I/classII large" evidence="10">
    <location>
        <begin position="27"/>
        <end position="353"/>
    </location>
</feature>
<comment type="pathway">
    <text evidence="3">Cofactor biosynthesis; adenosylcobalamin biosynthesis.</text>
</comment>
<proteinExistence type="predicted"/>
<dbReference type="Proteomes" id="UP000245202">
    <property type="component" value="Unassembled WGS sequence"/>
</dbReference>
<evidence type="ECO:0000256" key="3">
    <source>
        <dbReference type="ARBA" id="ARBA00004953"/>
    </source>
</evidence>
<dbReference type="Gene3D" id="3.40.640.10">
    <property type="entry name" value="Type I PLP-dependent aspartate aminotransferase-like (Major domain)"/>
    <property type="match status" value="1"/>
</dbReference>
<keyword evidence="5" id="KW-0169">Cobalamin biosynthesis</keyword>
<evidence type="ECO:0000256" key="9">
    <source>
        <dbReference type="ARBA" id="ARBA00048531"/>
    </source>
</evidence>
<dbReference type="Gene3D" id="3.90.1150.10">
    <property type="entry name" value="Aspartate Aminotransferase, domain 1"/>
    <property type="match status" value="1"/>
</dbReference>
<keyword evidence="7" id="KW-0456">Lyase</keyword>
<dbReference type="RefSeq" id="WP_108994145.1">
    <property type="nucleotide sequence ID" value="NZ_BDQX01000230.1"/>
</dbReference>
<evidence type="ECO:0000256" key="6">
    <source>
        <dbReference type="ARBA" id="ARBA00022898"/>
    </source>
</evidence>
<dbReference type="Pfam" id="PF00155">
    <property type="entry name" value="Aminotran_1_2"/>
    <property type="match status" value="1"/>
</dbReference>
<dbReference type="InterPro" id="IPR004838">
    <property type="entry name" value="NHTrfase_class1_PyrdxlP-BS"/>
</dbReference>
<accession>A0A2R5ETE1</accession>
<evidence type="ECO:0000313" key="11">
    <source>
        <dbReference type="EMBL" id="GBG09405.1"/>
    </source>
</evidence>
<dbReference type="AlphaFoldDB" id="A0A2R5ETE1"/>
<dbReference type="GO" id="GO:0030170">
    <property type="term" value="F:pyridoxal phosphate binding"/>
    <property type="evidence" value="ECO:0007669"/>
    <property type="project" value="InterPro"/>
</dbReference>
<evidence type="ECO:0000256" key="5">
    <source>
        <dbReference type="ARBA" id="ARBA00022573"/>
    </source>
</evidence>
<evidence type="ECO:0000256" key="8">
    <source>
        <dbReference type="ARBA" id="ARBA00029996"/>
    </source>
</evidence>
<dbReference type="SUPFAM" id="SSF53383">
    <property type="entry name" value="PLP-dependent transferases"/>
    <property type="match status" value="1"/>
</dbReference>
<gene>
    <name evidence="11" type="ORF">PAT3040_04050</name>
</gene>
<dbReference type="InterPro" id="IPR004839">
    <property type="entry name" value="Aminotransferase_I/II_large"/>
</dbReference>
<dbReference type="EMBL" id="BDQX01000230">
    <property type="protein sequence ID" value="GBG09405.1"/>
    <property type="molecule type" value="Genomic_DNA"/>
</dbReference>
<comment type="catalytic activity">
    <reaction evidence="9">
        <text>O-phospho-L-threonine + H(+) = (R)-1-aminopropan-2-yl phosphate + CO2</text>
        <dbReference type="Rhea" id="RHEA:11492"/>
        <dbReference type="ChEBI" id="CHEBI:15378"/>
        <dbReference type="ChEBI" id="CHEBI:16526"/>
        <dbReference type="ChEBI" id="CHEBI:58563"/>
        <dbReference type="ChEBI" id="CHEBI:58675"/>
        <dbReference type="EC" id="4.1.1.81"/>
    </reaction>
</comment>
<dbReference type="PANTHER" id="PTHR42885">
    <property type="entry name" value="HISTIDINOL-PHOSPHATE AMINOTRANSFERASE-RELATED"/>
    <property type="match status" value="1"/>
</dbReference>
<keyword evidence="12" id="KW-1185">Reference proteome</keyword>
<keyword evidence="6" id="KW-0663">Pyridoxal phosphate</keyword>
<evidence type="ECO:0000256" key="4">
    <source>
        <dbReference type="ARBA" id="ARBA00012285"/>
    </source>
</evidence>
<sequence>MLERYGHGGDLRTASEVFGRSAESFDDFSSNMNPLGPPPSIRNVLAGYLEHIHAYPDPASRALKKTLANRHGIPENAILVGNGAAEIIDLAVRAIRPGITALAMPCFDEYGDAVRKLGGEIYPIPLDAAKAFELGEAEIGAAIERSGADLYMLGSPNNPTGRLVDSGLIYRLLDSGAYVVLDEAFLSFVPDEGKVTLVQAAVQHERFIVIRSMTKFYSVPGIRLGYAVGKPSTISRLRKLQVPWSVNSLAQQIGEAALMDAEFEARSRQWLVTERKWLTDELRRMDMQVTPSEANYLLLRLPESSRLRLSASQLQLEMGRRGVLIRDASRFQGLDHRYIRVAIKLREQNERLLLALSECLGAAKDGSGDSA</sequence>
<reference evidence="11 12" key="1">
    <citation type="submission" date="2017-08" db="EMBL/GenBank/DDBJ databases">
        <title>Substantial Increase in Enzyme Production by Combined Drug-Resistance Mutations in Paenibacillus agaridevorans.</title>
        <authorList>
            <person name="Tanaka Y."/>
            <person name="Funane K."/>
            <person name="Hosaka T."/>
            <person name="Shiwa Y."/>
            <person name="Fujita N."/>
            <person name="Miyazaki T."/>
            <person name="Yoshikawa H."/>
            <person name="Murakami K."/>
            <person name="Kasahara K."/>
            <person name="Inaoka T."/>
            <person name="Hiraga Y."/>
            <person name="Ochi K."/>
        </authorList>
    </citation>
    <scope>NUCLEOTIDE SEQUENCE [LARGE SCALE GENOMIC DNA]</scope>
    <source>
        <strain evidence="11 12">T-3040</strain>
    </source>
</reference>
<evidence type="ECO:0000256" key="1">
    <source>
        <dbReference type="ARBA" id="ARBA00001933"/>
    </source>
</evidence>
<dbReference type="GO" id="GO:0048472">
    <property type="term" value="F:threonine-phosphate decarboxylase activity"/>
    <property type="evidence" value="ECO:0007669"/>
    <property type="project" value="UniProtKB-EC"/>
</dbReference>
<comment type="caution">
    <text evidence="11">The sequence shown here is derived from an EMBL/GenBank/DDBJ whole genome shotgun (WGS) entry which is preliminary data.</text>
</comment>
<evidence type="ECO:0000313" key="12">
    <source>
        <dbReference type="Proteomes" id="UP000245202"/>
    </source>
</evidence>
<dbReference type="InterPro" id="IPR005860">
    <property type="entry name" value="CobD"/>
</dbReference>
<dbReference type="InterPro" id="IPR015421">
    <property type="entry name" value="PyrdxlP-dep_Trfase_major"/>
</dbReference>
<protein>
    <recommendedName>
        <fullName evidence="4">threonine-phosphate decarboxylase</fullName>
        <ecNumber evidence="4">4.1.1.81</ecNumber>
    </recommendedName>
    <alternativeName>
        <fullName evidence="8">L-threonine-O-3-phosphate decarboxylase</fullName>
    </alternativeName>
</protein>
<dbReference type="PANTHER" id="PTHR42885:SF1">
    <property type="entry name" value="THREONINE-PHOSPHATE DECARBOXYLASE"/>
    <property type="match status" value="1"/>
</dbReference>
<comment type="function">
    <text evidence="2">Decarboxylates L-threonine-O-3-phosphate to yield (R)-1-amino-2-propanol O-2-phosphate, the precursor for the linkage between the nucleotide loop and the corrin ring in cobalamin.</text>
</comment>
<dbReference type="EC" id="4.1.1.81" evidence="4"/>
<comment type="cofactor">
    <cofactor evidence="1">
        <name>pyridoxal 5'-phosphate</name>
        <dbReference type="ChEBI" id="CHEBI:597326"/>
    </cofactor>
</comment>
<dbReference type="GO" id="GO:0009236">
    <property type="term" value="P:cobalamin biosynthetic process"/>
    <property type="evidence" value="ECO:0007669"/>
    <property type="project" value="UniProtKB-UniPathway"/>
</dbReference>
<name>A0A2R5ETE1_9BACL</name>
<dbReference type="PROSITE" id="PS00105">
    <property type="entry name" value="AA_TRANSFER_CLASS_1"/>
    <property type="match status" value="1"/>
</dbReference>
<evidence type="ECO:0000259" key="10">
    <source>
        <dbReference type="Pfam" id="PF00155"/>
    </source>
</evidence>
<dbReference type="InterPro" id="IPR015422">
    <property type="entry name" value="PyrdxlP-dep_Trfase_small"/>
</dbReference>